<evidence type="ECO:0000313" key="1">
    <source>
        <dbReference type="EMBL" id="KAK0421570.1"/>
    </source>
</evidence>
<sequence length="201" mass="22495">MSGTVSSLVHLPRMFSWNAREQLKGYVSGTDKIRILIKGKVWESGNVGSRKFATERVSGRQQSQGVVVLHKRLDFKHAQKTDVANKLPLVAIRPRPVVLQLNSATDRAPAMEYCIATPIVFVRKIMGRMGTKQCRAIALVQVLSYDLYRCKHDDCGLCELEISSNNDLILTHFILDDCILGGTSISMHWTPKASWEDVRAA</sequence>
<evidence type="ECO:0000313" key="2">
    <source>
        <dbReference type="Proteomes" id="UP001175226"/>
    </source>
</evidence>
<accession>A0AA39IBW1</accession>
<comment type="caution">
    <text evidence="1">The sequence shown here is derived from an EMBL/GenBank/DDBJ whole genome shotgun (WGS) entry which is preliminary data.</text>
</comment>
<gene>
    <name evidence="1" type="ORF">EV421DRAFT_1747564</name>
</gene>
<reference evidence="1" key="1">
    <citation type="submission" date="2023-06" db="EMBL/GenBank/DDBJ databases">
        <authorList>
            <consortium name="Lawrence Berkeley National Laboratory"/>
            <person name="Ahrendt S."/>
            <person name="Sahu N."/>
            <person name="Indic B."/>
            <person name="Wong-Bajracharya J."/>
            <person name="Merenyi Z."/>
            <person name="Ke H.-M."/>
            <person name="Monk M."/>
            <person name="Kocsube S."/>
            <person name="Drula E."/>
            <person name="Lipzen A."/>
            <person name="Balint B."/>
            <person name="Henrissat B."/>
            <person name="Andreopoulos B."/>
            <person name="Martin F.M."/>
            <person name="Harder C.B."/>
            <person name="Rigling D."/>
            <person name="Ford K.L."/>
            <person name="Foster G.D."/>
            <person name="Pangilinan J."/>
            <person name="Papanicolaou A."/>
            <person name="Barry K."/>
            <person name="LaButti K."/>
            <person name="Viragh M."/>
            <person name="Koriabine M."/>
            <person name="Yan M."/>
            <person name="Riley R."/>
            <person name="Champramary S."/>
            <person name="Plett K.L."/>
            <person name="Tsai I.J."/>
            <person name="Slot J."/>
            <person name="Sipos G."/>
            <person name="Plett J."/>
            <person name="Nagy L.G."/>
            <person name="Grigoriev I.V."/>
        </authorList>
    </citation>
    <scope>NUCLEOTIDE SEQUENCE</scope>
    <source>
        <strain evidence="1">FPL87.14</strain>
    </source>
</reference>
<dbReference type="Proteomes" id="UP001175226">
    <property type="component" value="Unassembled WGS sequence"/>
</dbReference>
<organism evidence="1 2">
    <name type="scientific">Armillaria borealis</name>
    <dbReference type="NCBI Taxonomy" id="47425"/>
    <lineage>
        <taxon>Eukaryota</taxon>
        <taxon>Fungi</taxon>
        <taxon>Dikarya</taxon>
        <taxon>Basidiomycota</taxon>
        <taxon>Agaricomycotina</taxon>
        <taxon>Agaricomycetes</taxon>
        <taxon>Agaricomycetidae</taxon>
        <taxon>Agaricales</taxon>
        <taxon>Marasmiineae</taxon>
        <taxon>Physalacriaceae</taxon>
        <taxon>Armillaria</taxon>
    </lineage>
</organism>
<keyword evidence="2" id="KW-1185">Reference proteome</keyword>
<name>A0AA39IBW1_9AGAR</name>
<dbReference type="EMBL" id="JAUEPT010000506">
    <property type="protein sequence ID" value="KAK0421570.1"/>
    <property type="molecule type" value="Genomic_DNA"/>
</dbReference>
<protein>
    <submittedName>
        <fullName evidence="1">Uncharacterized protein</fullName>
    </submittedName>
</protein>
<proteinExistence type="predicted"/>
<dbReference type="AlphaFoldDB" id="A0AA39IBW1"/>